<evidence type="ECO:0000313" key="2">
    <source>
        <dbReference type="EMBL" id="KAG2928840.1"/>
    </source>
</evidence>
<accession>A0A329S3K7</accession>
<evidence type="ECO:0000256" key="1">
    <source>
        <dbReference type="SAM" id="MobiDB-lite"/>
    </source>
</evidence>
<dbReference type="VEuPathDB" id="FungiDB:PC110_g12157"/>
<dbReference type="EMBL" id="RCMK01000243">
    <property type="protein sequence ID" value="KAG2941562.1"/>
    <property type="molecule type" value="Genomic_DNA"/>
</dbReference>
<dbReference type="OrthoDB" id="121137at2759"/>
<dbReference type="EMBL" id="MJFZ01000320">
    <property type="protein sequence ID" value="RAW31487.1"/>
    <property type="molecule type" value="Genomic_DNA"/>
</dbReference>
<sequence length="112" mass="12309">MARERVGACLHIGLATVARVISFWNKNPGAKFDEPRETKRSGHSKYTSPELKGVIREFVIAENEATRPITAQPIVSHVALLVTATKTMSTMTAMQVMRPIVAAATTMQMIKL</sequence>
<dbReference type="EMBL" id="RCML01000221">
    <property type="protein sequence ID" value="KAG2985002.1"/>
    <property type="molecule type" value="Genomic_DNA"/>
</dbReference>
<dbReference type="Proteomes" id="UP000736787">
    <property type="component" value="Unassembled WGS sequence"/>
</dbReference>
<dbReference type="Proteomes" id="UP000251314">
    <property type="component" value="Unassembled WGS sequence"/>
</dbReference>
<proteinExistence type="predicted"/>
<name>A0A329S3K7_9STRA</name>
<dbReference type="Proteomes" id="UP000697107">
    <property type="component" value="Unassembled WGS sequence"/>
</dbReference>
<evidence type="ECO:0000313" key="6">
    <source>
        <dbReference type="EMBL" id="RAW31487.1"/>
    </source>
</evidence>
<dbReference type="Proteomes" id="UP000774804">
    <property type="component" value="Unassembled WGS sequence"/>
</dbReference>
<feature type="region of interest" description="Disordered" evidence="1">
    <location>
        <begin position="27"/>
        <end position="47"/>
    </location>
</feature>
<dbReference type="EMBL" id="RCMI01000166">
    <property type="protein sequence ID" value="KAG2928840.1"/>
    <property type="molecule type" value="Genomic_DNA"/>
</dbReference>
<feature type="compositionally biased region" description="Basic and acidic residues" evidence="1">
    <location>
        <begin position="31"/>
        <end position="40"/>
    </location>
</feature>
<evidence type="ECO:0000313" key="3">
    <source>
        <dbReference type="EMBL" id="KAG2941562.1"/>
    </source>
</evidence>
<dbReference type="AlphaFoldDB" id="A0A329S3K7"/>
<keyword evidence="7" id="KW-1185">Reference proteome</keyword>
<evidence type="ECO:0000313" key="4">
    <source>
        <dbReference type="EMBL" id="KAG2985002.1"/>
    </source>
</evidence>
<dbReference type="EMBL" id="RCMV01000147">
    <property type="protein sequence ID" value="KAG3223374.1"/>
    <property type="molecule type" value="Genomic_DNA"/>
</dbReference>
<comment type="caution">
    <text evidence="6">The sequence shown here is derived from an EMBL/GenBank/DDBJ whole genome shotgun (WGS) entry which is preliminary data.</text>
</comment>
<protein>
    <submittedName>
        <fullName evidence="6">Uncharacterized protein</fullName>
    </submittedName>
</protein>
<dbReference type="Proteomes" id="UP000760860">
    <property type="component" value="Unassembled WGS sequence"/>
</dbReference>
<gene>
    <name evidence="6" type="ORF">PC110_g12157</name>
    <name evidence="2" type="ORF">PC115_g7102</name>
    <name evidence="3" type="ORF">PC117_g10169</name>
    <name evidence="4" type="ORF">PC118_g8560</name>
    <name evidence="5" type="ORF">PC129_g5958</name>
</gene>
<organism evidence="6 7">
    <name type="scientific">Phytophthora cactorum</name>
    <dbReference type="NCBI Taxonomy" id="29920"/>
    <lineage>
        <taxon>Eukaryota</taxon>
        <taxon>Sar</taxon>
        <taxon>Stramenopiles</taxon>
        <taxon>Oomycota</taxon>
        <taxon>Peronosporomycetes</taxon>
        <taxon>Peronosporales</taxon>
        <taxon>Peronosporaceae</taxon>
        <taxon>Phytophthora</taxon>
    </lineage>
</organism>
<reference evidence="2" key="2">
    <citation type="submission" date="2018-10" db="EMBL/GenBank/DDBJ databases">
        <title>Effector identification in a new, highly contiguous assembly of the strawberry crown rot pathogen Phytophthora cactorum.</title>
        <authorList>
            <person name="Armitage A.D."/>
            <person name="Nellist C.F."/>
            <person name="Bates H."/>
            <person name="Vickerstaff R.J."/>
            <person name="Harrison R.J."/>
        </authorList>
    </citation>
    <scope>NUCLEOTIDE SEQUENCE</scope>
    <source>
        <strain evidence="2">4032</strain>
        <strain evidence="3">4040</strain>
        <strain evidence="4">P415</strain>
        <strain evidence="5">P421</strain>
    </source>
</reference>
<evidence type="ECO:0000313" key="7">
    <source>
        <dbReference type="Proteomes" id="UP000251314"/>
    </source>
</evidence>
<reference evidence="6 7" key="1">
    <citation type="submission" date="2018-01" db="EMBL/GenBank/DDBJ databases">
        <title>Draft genome of the strawberry crown rot pathogen Phytophthora cactorum.</title>
        <authorList>
            <person name="Armitage A.D."/>
            <person name="Lysoe E."/>
            <person name="Nellist C.F."/>
            <person name="Harrison R.J."/>
            <person name="Brurberg M.B."/>
        </authorList>
    </citation>
    <scope>NUCLEOTIDE SEQUENCE [LARGE SCALE GENOMIC DNA]</scope>
    <source>
        <strain evidence="6 7">10300</strain>
    </source>
</reference>
<evidence type="ECO:0000313" key="5">
    <source>
        <dbReference type="EMBL" id="KAG3223374.1"/>
    </source>
</evidence>